<feature type="signal peptide" evidence="4">
    <location>
        <begin position="1"/>
        <end position="38"/>
    </location>
</feature>
<gene>
    <name evidence="6" type="ORF">HME9302_00294</name>
</gene>
<dbReference type="Proteomes" id="UP000253727">
    <property type="component" value="Unassembled WGS sequence"/>
</dbReference>
<dbReference type="InterPro" id="IPR010104">
    <property type="entry name" value="TonB_rcpt_bac"/>
</dbReference>
<accession>A0A369Q861</accession>
<evidence type="ECO:0000256" key="4">
    <source>
        <dbReference type="SAM" id="SignalP"/>
    </source>
</evidence>
<evidence type="ECO:0000256" key="3">
    <source>
        <dbReference type="ARBA" id="ARBA00023237"/>
    </source>
</evidence>
<organism evidence="6 7">
    <name type="scientific">Alteripontixanthobacter maritimus</name>
    <dbReference type="NCBI Taxonomy" id="2161824"/>
    <lineage>
        <taxon>Bacteria</taxon>
        <taxon>Pseudomonadati</taxon>
        <taxon>Pseudomonadota</taxon>
        <taxon>Alphaproteobacteria</taxon>
        <taxon>Sphingomonadales</taxon>
        <taxon>Erythrobacteraceae</taxon>
        <taxon>Alteripontixanthobacter</taxon>
    </lineage>
</organism>
<keyword evidence="3" id="KW-0998">Cell outer membrane</keyword>
<evidence type="ECO:0000256" key="1">
    <source>
        <dbReference type="ARBA" id="ARBA00004442"/>
    </source>
</evidence>
<dbReference type="InterPro" id="IPR010916">
    <property type="entry name" value="TonB_box_CS"/>
</dbReference>
<dbReference type="InterPro" id="IPR037066">
    <property type="entry name" value="Plug_dom_sf"/>
</dbReference>
<sequence length="958" mass="105014">MRSHSNFLNGTKPNHIRLLKSALLLGTMSLIPQGAAMAQVGEPQDTSEVLSDDPNTIIVTGEIARTIENSLEAKRQLDVIGDAIVGEDIGDLPDLSVAETLERIVGVTSDRFKGGASELSIRGLGAFLGSSYINGREVSSGSDGRDVNFGQFPSELINGAIIYKSQQASFIEGGVSGVIELQTLRPLDYGKQRIQIQALGGYSDYEDRVVDGDPFNYRLTASYVDQFKLGDGDIGIAIGGQLRRDTAPEDIYTSSSTYRPCNTIEGVDQSNNCAFDTDANGVPNGASDQFYFVSNQYIYRAQATEANRDAILGAVQYAPTPNLEINLDAQYSYRDDIEERANLVVADGRRDIVPLVISETGALLNWTGETRLENQTVYRQRTEEYVGLGGNIEWRTGPLILAIDGAYSQTKRRQDELDMRIRTNRRVLYEIDKRGLNVPNLILTDVSAVEANTGLAFDLDNHDIYDNGARARRRLENIDDEIMAFRFDATYEMGGFIDSLQAGVRYGDRFRLHDDGIDSFNAATGEFGGSLPLVAGYDSRGAIDARQDFFIVDDLYEGADTPIEGLTFATWDARALFAALTGGPDVGLPGDGVSTRSPDDAEVTEKTYAGYVQANFDTQFGSVPARGNVGVRVIRTDITSVGISSDLETAPDPQDPNSLIITRVGEPTVNTETNDFTNVLPSANLILELAPDKLLRLAAYRAIARPDQEALSAGLDFDNEADLGDLGSIVSASGNPFLEPLKSWNADVSFEWYAGPTTSLAIAGYAKQLSTGFRTDVTPLTLIVDGAPQQVVIGRTVNSDDKSRLLGFEVSAQHKFDFGVGFQASYNFADSNFEFPDPTVVSGNAIADFTQPANIPGYSKHTMNATAFYETSNFSARVAYKWRSDYFKPFRTTQNRFTEDQGFLDFSASYDILNNLQLRFQVLNILDEPNVFYRPTRDNLAQSDYSGTRYFLGLRGRF</sequence>
<reference evidence="6 7" key="1">
    <citation type="submission" date="2018-04" db="EMBL/GenBank/DDBJ databases">
        <title>Altererythrobacter sp. HME9302 genome sequencing and assembly.</title>
        <authorList>
            <person name="Kang H."/>
            <person name="Kim H."/>
            <person name="Joh K."/>
        </authorList>
    </citation>
    <scope>NUCLEOTIDE SEQUENCE [LARGE SCALE GENOMIC DNA]</scope>
    <source>
        <strain evidence="6 7">HME9302</strain>
    </source>
</reference>
<dbReference type="InterPro" id="IPR036942">
    <property type="entry name" value="Beta-barrel_TonB_sf"/>
</dbReference>
<dbReference type="EMBL" id="QBKA01000002">
    <property type="protein sequence ID" value="RDC59109.1"/>
    <property type="molecule type" value="Genomic_DNA"/>
</dbReference>
<dbReference type="AlphaFoldDB" id="A0A369Q861"/>
<dbReference type="SUPFAM" id="SSF56935">
    <property type="entry name" value="Porins"/>
    <property type="match status" value="1"/>
</dbReference>
<comment type="caution">
    <text evidence="6">The sequence shown here is derived from an EMBL/GenBank/DDBJ whole genome shotgun (WGS) entry which is preliminary data.</text>
</comment>
<feature type="domain" description="TonB-dependent receptor plug" evidence="5">
    <location>
        <begin position="83"/>
        <end position="178"/>
    </location>
</feature>
<dbReference type="PANTHER" id="PTHR40980:SF3">
    <property type="entry name" value="TONB-DEPENDENT RECEPTOR-LIKE BETA-BARREL DOMAIN-CONTAINING PROTEIN"/>
    <property type="match status" value="1"/>
</dbReference>
<dbReference type="NCBIfam" id="TIGR01782">
    <property type="entry name" value="TonB-Xanth-Caul"/>
    <property type="match status" value="1"/>
</dbReference>
<dbReference type="Gene3D" id="2.40.170.20">
    <property type="entry name" value="TonB-dependent receptor, beta-barrel domain"/>
    <property type="match status" value="1"/>
</dbReference>
<comment type="subcellular location">
    <subcellularLocation>
        <location evidence="1">Cell outer membrane</location>
    </subcellularLocation>
</comment>
<dbReference type="Pfam" id="PF07715">
    <property type="entry name" value="Plug"/>
    <property type="match status" value="1"/>
</dbReference>
<dbReference type="RefSeq" id="WP_181815645.1">
    <property type="nucleotide sequence ID" value="NZ_QBKA01000002.1"/>
</dbReference>
<dbReference type="GO" id="GO:0009279">
    <property type="term" value="C:cell outer membrane"/>
    <property type="evidence" value="ECO:0007669"/>
    <property type="project" value="UniProtKB-SubCell"/>
</dbReference>
<protein>
    <recommendedName>
        <fullName evidence="5">TonB-dependent receptor plug domain-containing protein</fullName>
    </recommendedName>
</protein>
<evidence type="ECO:0000313" key="6">
    <source>
        <dbReference type="EMBL" id="RDC59109.1"/>
    </source>
</evidence>
<evidence type="ECO:0000313" key="7">
    <source>
        <dbReference type="Proteomes" id="UP000253727"/>
    </source>
</evidence>
<keyword evidence="4" id="KW-0732">Signal</keyword>
<evidence type="ECO:0000259" key="5">
    <source>
        <dbReference type="Pfam" id="PF07715"/>
    </source>
</evidence>
<evidence type="ECO:0000256" key="2">
    <source>
        <dbReference type="ARBA" id="ARBA00023136"/>
    </source>
</evidence>
<keyword evidence="7" id="KW-1185">Reference proteome</keyword>
<name>A0A369Q861_9SPHN</name>
<dbReference type="PROSITE" id="PS00430">
    <property type="entry name" value="TONB_DEPENDENT_REC_1"/>
    <property type="match status" value="1"/>
</dbReference>
<proteinExistence type="predicted"/>
<feature type="chain" id="PRO_5016968105" description="TonB-dependent receptor plug domain-containing protein" evidence="4">
    <location>
        <begin position="39"/>
        <end position="958"/>
    </location>
</feature>
<dbReference type="Gene3D" id="2.170.130.10">
    <property type="entry name" value="TonB-dependent receptor, plug domain"/>
    <property type="match status" value="1"/>
</dbReference>
<dbReference type="InterPro" id="IPR012910">
    <property type="entry name" value="Plug_dom"/>
</dbReference>
<keyword evidence="2" id="KW-0472">Membrane</keyword>
<dbReference type="PANTHER" id="PTHR40980">
    <property type="entry name" value="PLUG DOMAIN-CONTAINING PROTEIN"/>
    <property type="match status" value="1"/>
</dbReference>